<dbReference type="Proteomes" id="UP001174909">
    <property type="component" value="Unassembled WGS sequence"/>
</dbReference>
<gene>
    <name evidence="2" type="ORF">GBAR_LOCUS28707</name>
</gene>
<evidence type="ECO:0000313" key="2">
    <source>
        <dbReference type="EMBL" id="CAI8052527.1"/>
    </source>
</evidence>
<feature type="chain" id="PRO_5041242500" evidence="1">
    <location>
        <begin position="24"/>
        <end position="50"/>
    </location>
</feature>
<feature type="signal peptide" evidence="1">
    <location>
        <begin position="1"/>
        <end position="23"/>
    </location>
</feature>
<sequence>MNVSRAISFLRFSFGSCWRAVLAMTSPAWRSMKTSHLSWRRGAELLWAWE</sequence>
<dbReference type="EMBL" id="CASHTH010004019">
    <property type="protein sequence ID" value="CAI8052527.1"/>
    <property type="molecule type" value="Genomic_DNA"/>
</dbReference>
<comment type="caution">
    <text evidence="2">The sequence shown here is derived from an EMBL/GenBank/DDBJ whole genome shotgun (WGS) entry which is preliminary data.</text>
</comment>
<dbReference type="AlphaFoldDB" id="A0AA35XIW6"/>
<keyword evidence="1" id="KW-0732">Signal</keyword>
<reference evidence="2" key="1">
    <citation type="submission" date="2023-03" db="EMBL/GenBank/DDBJ databases">
        <authorList>
            <person name="Steffen K."/>
            <person name="Cardenas P."/>
        </authorList>
    </citation>
    <scope>NUCLEOTIDE SEQUENCE</scope>
</reference>
<evidence type="ECO:0000256" key="1">
    <source>
        <dbReference type="SAM" id="SignalP"/>
    </source>
</evidence>
<accession>A0AA35XIW6</accession>
<organism evidence="2 3">
    <name type="scientific">Geodia barretti</name>
    <name type="common">Barrett's horny sponge</name>
    <dbReference type="NCBI Taxonomy" id="519541"/>
    <lineage>
        <taxon>Eukaryota</taxon>
        <taxon>Metazoa</taxon>
        <taxon>Porifera</taxon>
        <taxon>Demospongiae</taxon>
        <taxon>Heteroscleromorpha</taxon>
        <taxon>Tetractinellida</taxon>
        <taxon>Astrophorina</taxon>
        <taxon>Geodiidae</taxon>
        <taxon>Geodia</taxon>
    </lineage>
</organism>
<evidence type="ECO:0000313" key="3">
    <source>
        <dbReference type="Proteomes" id="UP001174909"/>
    </source>
</evidence>
<proteinExistence type="predicted"/>
<name>A0AA35XIW6_GEOBA</name>
<protein>
    <submittedName>
        <fullName evidence="2">Uncharacterized protein</fullName>
    </submittedName>
</protein>
<keyword evidence="3" id="KW-1185">Reference proteome</keyword>